<dbReference type="RefSeq" id="WP_084071885.1">
    <property type="nucleotide sequence ID" value="NZ_FWXY01000043.1"/>
</dbReference>
<reference evidence="4 5" key="1">
    <citation type="submission" date="2017-04" db="EMBL/GenBank/DDBJ databases">
        <authorList>
            <person name="Afonso C.L."/>
            <person name="Miller P.J."/>
            <person name="Scott M.A."/>
            <person name="Spackman E."/>
            <person name="Goraichik I."/>
            <person name="Dimitrov K.M."/>
            <person name="Suarez D.L."/>
            <person name="Swayne D.E."/>
        </authorList>
    </citation>
    <scope>NUCLEOTIDE SEQUENCE [LARGE SCALE GENOMIC DNA]</scope>
    <source>
        <strain evidence="4 5">DSM 3385</strain>
    </source>
</reference>
<dbReference type="Pfam" id="PF06253">
    <property type="entry name" value="MTTB"/>
    <property type="match status" value="1"/>
</dbReference>
<protein>
    <submittedName>
        <fullName evidence="4">Trimethylamine---corrinoid protein Co-methyltransferase</fullName>
    </submittedName>
</protein>
<comment type="similarity">
    <text evidence="1">Belongs to the trimethylamine methyltransferase family.</text>
</comment>
<dbReference type="AlphaFoldDB" id="A0A1W2ET45"/>
<dbReference type="InterPro" id="IPR038601">
    <property type="entry name" value="MttB-like_sf"/>
</dbReference>
<dbReference type="EMBL" id="FWXY01000043">
    <property type="protein sequence ID" value="SMD12867.1"/>
    <property type="molecule type" value="Genomic_DNA"/>
</dbReference>
<dbReference type="Proteomes" id="UP000192418">
    <property type="component" value="Unassembled WGS sequence"/>
</dbReference>
<dbReference type="GO" id="GO:0032259">
    <property type="term" value="P:methylation"/>
    <property type="evidence" value="ECO:0007669"/>
    <property type="project" value="UniProtKB-KW"/>
</dbReference>
<dbReference type="Gene3D" id="3.20.20.480">
    <property type="entry name" value="Trimethylamine methyltransferase-like"/>
    <property type="match status" value="1"/>
</dbReference>
<dbReference type="GO" id="GO:0008168">
    <property type="term" value="F:methyltransferase activity"/>
    <property type="evidence" value="ECO:0007669"/>
    <property type="project" value="UniProtKB-KW"/>
</dbReference>
<gene>
    <name evidence="4" type="ORF">SAMN02746065_1439</name>
</gene>
<evidence type="ECO:0000256" key="1">
    <source>
        <dbReference type="ARBA" id="ARBA00007137"/>
    </source>
</evidence>
<evidence type="ECO:0000256" key="2">
    <source>
        <dbReference type="ARBA" id="ARBA00022603"/>
    </source>
</evidence>
<name>A0A1W2ET45_9BACT</name>
<evidence type="ECO:0000313" key="4">
    <source>
        <dbReference type="EMBL" id="SMD12867.1"/>
    </source>
</evidence>
<evidence type="ECO:0000256" key="3">
    <source>
        <dbReference type="ARBA" id="ARBA00022679"/>
    </source>
</evidence>
<evidence type="ECO:0000313" key="5">
    <source>
        <dbReference type="Proteomes" id="UP000192418"/>
    </source>
</evidence>
<keyword evidence="2 4" id="KW-0489">Methyltransferase</keyword>
<proteinExistence type="inferred from homology"/>
<dbReference type="OrthoDB" id="9815793at2"/>
<sequence length="491" mass="53539">MVMNTGFKSQCLPTYRVLTQDQINTLHCATLELLETVGVKIMHEEAVQMMADAGCRVKKDNIVQIPNYLVEEAIISAPSRITIYNRLGKAAMHLEGNKTYFGMGTDLVKTYDLKTGELRESQLRDVANAARIADYLEEIDFTGSYALPFDSPTNLAYIDSFKAQLENCVKPIFYTAAGMEDMAVIHDMAAAVMGGNEALREKPIHIHYAEPLTPLMHSSGAIDKLFFCADNGSPVNYTPGMMSGASAPVTLAGAVTVGNAEALSGVVMHQLRAKGAPIISGFGMSTLDMKAGTCIYGCPEYRLALSACSDLYHYYGIPMWGTAGVSDANCIDQQAGMEWAMSLLMAGLDGANLIHDIAYMGQGLVGSPAALVMNAEIISYVRRVIKGFDIDAEHIGMDVIKSVGPQGGFLTTDQTMKFFKDEHWQPHLSNRTAPDIWAKMGSKTWGQNATQKALDILNSHQAVPLDREVQESLDAMREKAFIDLDGKQFES</sequence>
<dbReference type="STRING" id="1121400.SAMN02746065_1439"/>
<dbReference type="GO" id="GO:0015948">
    <property type="term" value="P:methanogenesis"/>
    <property type="evidence" value="ECO:0007669"/>
    <property type="project" value="InterPro"/>
</dbReference>
<dbReference type="InterPro" id="IPR010426">
    <property type="entry name" value="MTTB_MeTrfase"/>
</dbReference>
<organism evidence="4 5">
    <name type="scientific">Desulfocicer vacuolatum DSM 3385</name>
    <dbReference type="NCBI Taxonomy" id="1121400"/>
    <lineage>
        <taxon>Bacteria</taxon>
        <taxon>Pseudomonadati</taxon>
        <taxon>Thermodesulfobacteriota</taxon>
        <taxon>Desulfobacteria</taxon>
        <taxon>Desulfobacterales</taxon>
        <taxon>Desulfobacteraceae</taxon>
        <taxon>Desulfocicer</taxon>
    </lineage>
</organism>
<keyword evidence="5" id="KW-1185">Reference proteome</keyword>
<keyword evidence="3 4" id="KW-0808">Transferase</keyword>
<accession>A0A1W2ET45</accession>